<dbReference type="GO" id="GO:0016740">
    <property type="term" value="F:transferase activity"/>
    <property type="evidence" value="ECO:0007669"/>
    <property type="project" value="UniProtKB-KW"/>
</dbReference>
<name>A0ABN2Y957_9MICC</name>
<dbReference type="Gene3D" id="1.20.120.450">
    <property type="entry name" value="dinb family like domain"/>
    <property type="match status" value="1"/>
</dbReference>
<proteinExistence type="predicted"/>
<sequence length="174" mass="19326">MSANELLEDAAQRPAQVAGEVLDGISEDTLNRMPGDTQNSIAWLIWHAARQQDVQIAHLSGEDQVWTSQGWERKFDLDREANDFGFGDGPEDVARVHVSDPKLLRGYLDAVTSATVDYLRPLSDADLEEVIDESWDPPVTRGVRIVSTIDDAAQHLGQAAYVRGLVQDSWHGKY</sequence>
<feature type="domain" description="DinB-like" evidence="1">
    <location>
        <begin position="20"/>
        <end position="159"/>
    </location>
</feature>
<evidence type="ECO:0000313" key="3">
    <source>
        <dbReference type="Proteomes" id="UP001500166"/>
    </source>
</evidence>
<keyword evidence="3" id="KW-1185">Reference proteome</keyword>
<keyword evidence="2" id="KW-0808">Transferase</keyword>
<comment type="caution">
    <text evidence="2">The sequence shown here is derived from an EMBL/GenBank/DDBJ whole genome shotgun (WGS) entry which is preliminary data.</text>
</comment>
<dbReference type="RefSeq" id="WP_344225552.1">
    <property type="nucleotide sequence ID" value="NZ_BAAAQA010000037.1"/>
</dbReference>
<gene>
    <name evidence="2" type="ORF">GCM10009824_27630</name>
</gene>
<dbReference type="InterPro" id="IPR024775">
    <property type="entry name" value="DinB-like"/>
</dbReference>
<dbReference type="InterPro" id="IPR034660">
    <property type="entry name" value="DinB/YfiT-like"/>
</dbReference>
<dbReference type="SUPFAM" id="SSF109854">
    <property type="entry name" value="DinB/YfiT-like putative metalloenzymes"/>
    <property type="match status" value="1"/>
</dbReference>
<evidence type="ECO:0000313" key="2">
    <source>
        <dbReference type="EMBL" id="GAA2123678.1"/>
    </source>
</evidence>
<organism evidence="2 3">
    <name type="scientific">Kocuria atrinae</name>
    <dbReference type="NCBI Taxonomy" id="592377"/>
    <lineage>
        <taxon>Bacteria</taxon>
        <taxon>Bacillati</taxon>
        <taxon>Actinomycetota</taxon>
        <taxon>Actinomycetes</taxon>
        <taxon>Micrococcales</taxon>
        <taxon>Micrococcaceae</taxon>
        <taxon>Kocuria</taxon>
    </lineage>
</organism>
<accession>A0ABN2Y957</accession>
<dbReference type="Proteomes" id="UP001500166">
    <property type="component" value="Unassembled WGS sequence"/>
</dbReference>
<protein>
    <submittedName>
        <fullName evidence="2">Mycothiol transferase</fullName>
    </submittedName>
</protein>
<dbReference type="NCBIfam" id="NF047843">
    <property type="entry name" value="MST_Rv0443"/>
    <property type="match status" value="1"/>
</dbReference>
<dbReference type="Pfam" id="PF12867">
    <property type="entry name" value="DinB_2"/>
    <property type="match status" value="1"/>
</dbReference>
<evidence type="ECO:0000259" key="1">
    <source>
        <dbReference type="Pfam" id="PF12867"/>
    </source>
</evidence>
<reference evidence="2 3" key="1">
    <citation type="journal article" date="2019" name="Int. J. Syst. Evol. Microbiol.">
        <title>The Global Catalogue of Microorganisms (GCM) 10K type strain sequencing project: providing services to taxonomists for standard genome sequencing and annotation.</title>
        <authorList>
            <consortium name="The Broad Institute Genomics Platform"/>
            <consortium name="The Broad Institute Genome Sequencing Center for Infectious Disease"/>
            <person name="Wu L."/>
            <person name="Ma J."/>
        </authorList>
    </citation>
    <scope>NUCLEOTIDE SEQUENCE [LARGE SCALE GENOMIC DNA]</scope>
    <source>
        <strain evidence="2 3">JCM 15914</strain>
    </source>
</reference>
<dbReference type="EMBL" id="BAAAQA010000037">
    <property type="protein sequence ID" value="GAA2123678.1"/>
    <property type="molecule type" value="Genomic_DNA"/>
</dbReference>